<proteinExistence type="predicted"/>
<gene>
    <name evidence="1" type="ORF">LCGC14_1963750</name>
</gene>
<accession>A0A0F9G265</accession>
<dbReference type="AlphaFoldDB" id="A0A0F9G265"/>
<comment type="caution">
    <text evidence="1">The sequence shown here is derived from an EMBL/GenBank/DDBJ whole genome shotgun (WGS) entry which is preliminary data.</text>
</comment>
<organism evidence="1">
    <name type="scientific">marine sediment metagenome</name>
    <dbReference type="NCBI Taxonomy" id="412755"/>
    <lineage>
        <taxon>unclassified sequences</taxon>
        <taxon>metagenomes</taxon>
        <taxon>ecological metagenomes</taxon>
    </lineage>
</organism>
<reference evidence="1" key="1">
    <citation type="journal article" date="2015" name="Nature">
        <title>Complex archaea that bridge the gap between prokaryotes and eukaryotes.</title>
        <authorList>
            <person name="Spang A."/>
            <person name="Saw J.H."/>
            <person name="Jorgensen S.L."/>
            <person name="Zaremba-Niedzwiedzka K."/>
            <person name="Martijn J."/>
            <person name="Lind A.E."/>
            <person name="van Eijk R."/>
            <person name="Schleper C."/>
            <person name="Guy L."/>
            <person name="Ettema T.J."/>
        </authorList>
    </citation>
    <scope>NUCLEOTIDE SEQUENCE</scope>
</reference>
<dbReference type="EMBL" id="LAZR01021671">
    <property type="protein sequence ID" value="KKL84541.1"/>
    <property type="molecule type" value="Genomic_DNA"/>
</dbReference>
<evidence type="ECO:0000313" key="1">
    <source>
        <dbReference type="EMBL" id="KKL84541.1"/>
    </source>
</evidence>
<sequence>MLKMSIDYEVEQKKLEDFKPEEGSLFWKPTAGQHKVKALSELEEAEPYEDKPQFKLKVLVNEEEKVWTFAKGKSPASTYGQIVALATRKDFILKDVEFTVVVVNDGNKNSYTIVG</sequence>
<protein>
    <submittedName>
        <fullName evidence="1">Uncharacterized protein</fullName>
    </submittedName>
</protein>
<name>A0A0F9G265_9ZZZZ</name>